<proteinExistence type="predicted"/>
<dbReference type="EMBL" id="FOLG01000004">
    <property type="protein sequence ID" value="SFC39328.1"/>
    <property type="molecule type" value="Genomic_DNA"/>
</dbReference>
<evidence type="ECO:0000313" key="2">
    <source>
        <dbReference type="Proteomes" id="UP000198728"/>
    </source>
</evidence>
<accession>A0A1I1IY78</accession>
<organism evidence="1 2">
    <name type="scientific">Tropicimonas isoalkanivorans</name>
    <dbReference type="NCBI Taxonomy" id="441112"/>
    <lineage>
        <taxon>Bacteria</taxon>
        <taxon>Pseudomonadati</taxon>
        <taxon>Pseudomonadota</taxon>
        <taxon>Alphaproteobacteria</taxon>
        <taxon>Rhodobacterales</taxon>
        <taxon>Roseobacteraceae</taxon>
        <taxon>Tropicimonas</taxon>
    </lineage>
</organism>
<dbReference type="Proteomes" id="UP000198728">
    <property type="component" value="Unassembled WGS sequence"/>
</dbReference>
<sequence length="119" mass="13386">MQTPNLLAIRARRSAWNRGRIVGQKRPLKPKHVWGHTKIDSTVRYLGVELEDAPAIAEAIEIRCIGLSSLTALNRRPAYPHPLRRRLARLSIRRSCEAEAGADAIFADNADFNLFDCVL</sequence>
<evidence type="ECO:0008006" key="3">
    <source>
        <dbReference type="Google" id="ProtNLM"/>
    </source>
</evidence>
<keyword evidence="2" id="KW-1185">Reference proteome</keyword>
<evidence type="ECO:0000313" key="1">
    <source>
        <dbReference type="EMBL" id="SFC39328.1"/>
    </source>
</evidence>
<reference evidence="1 2" key="1">
    <citation type="submission" date="2016-10" db="EMBL/GenBank/DDBJ databases">
        <authorList>
            <person name="de Groot N.N."/>
        </authorList>
    </citation>
    <scope>NUCLEOTIDE SEQUENCE [LARGE SCALE GENOMIC DNA]</scope>
    <source>
        <strain evidence="1 2">DSM 19548</strain>
    </source>
</reference>
<dbReference type="AlphaFoldDB" id="A0A1I1IY78"/>
<dbReference type="STRING" id="441112.SAMN04488094_104206"/>
<gene>
    <name evidence="1" type="ORF">SAMN04488094_104206</name>
</gene>
<name>A0A1I1IY78_9RHOB</name>
<protein>
    <recommendedName>
        <fullName evidence="3">Phage integrase family protein</fullName>
    </recommendedName>
</protein>